<reference evidence="1 2" key="1">
    <citation type="submission" date="2018-05" db="EMBL/GenBank/DDBJ databases">
        <title>Genome sequencing and assembly of the regulated plant pathogen Lachnellula willkommii and related sister species for the development of diagnostic species identification markers.</title>
        <authorList>
            <person name="Giroux E."/>
            <person name="Bilodeau G."/>
        </authorList>
    </citation>
    <scope>NUCLEOTIDE SEQUENCE [LARGE SCALE GENOMIC DNA]</scope>
    <source>
        <strain evidence="1 2">CBS 160.35</strain>
    </source>
</reference>
<evidence type="ECO:0000313" key="2">
    <source>
        <dbReference type="Proteomes" id="UP000443090"/>
    </source>
</evidence>
<dbReference type="Proteomes" id="UP000443090">
    <property type="component" value="Unassembled WGS sequence"/>
</dbReference>
<dbReference type="OrthoDB" id="5015991at2759"/>
<protein>
    <submittedName>
        <fullName evidence="1">Uncharacterized protein</fullName>
    </submittedName>
</protein>
<sequence length="287" mass="32920">MADIDGPDIDLEGMDAWGNKGQICSRIEGEKRESVFILLGVDWNISTPPPGHEIESVSSSAIITLIQTFLTAFSIFKHINPQSTFKLHFAPSSTIIVELLDNSNLAAPTNKLIMCFYEQYQMYCGDYKWGHFRQHCSKEYRTGETCGMKLVMNTITKHEKCKVCSKIDTKKGRLVKEQERINRWEHEQQRGHHRGASIENSQGIIASWSGKFRTFSTSEVRLLCQRDDGRVEWDWESEKMVGFSSFVWFSFVLGFFGSLSLKFGFEFDRGAGNDWLGEWDVIISDLR</sequence>
<accession>A0A8H8UJJ3</accession>
<gene>
    <name evidence="1" type="ORF">LOCC1_G002694</name>
</gene>
<dbReference type="AlphaFoldDB" id="A0A8H8UJJ3"/>
<proteinExistence type="predicted"/>
<evidence type="ECO:0000313" key="1">
    <source>
        <dbReference type="EMBL" id="TVY47023.1"/>
    </source>
</evidence>
<name>A0A8H8UJJ3_9HELO</name>
<dbReference type="EMBL" id="QGMI01000114">
    <property type="protein sequence ID" value="TVY47023.1"/>
    <property type="molecule type" value="Genomic_DNA"/>
</dbReference>
<comment type="caution">
    <text evidence="1">The sequence shown here is derived from an EMBL/GenBank/DDBJ whole genome shotgun (WGS) entry which is preliminary data.</text>
</comment>
<organism evidence="1 2">
    <name type="scientific">Lachnellula occidentalis</name>
    <dbReference type="NCBI Taxonomy" id="215460"/>
    <lineage>
        <taxon>Eukaryota</taxon>
        <taxon>Fungi</taxon>
        <taxon>Dikarya</taxon>
        <taxon>Ascomycota</taxon>
        <taxon>Pezizomycotina</taxon>
        <taxon>Leotiomycetes</taxon>
        <taxon>Helotiales</taxon>
        <taxon>Lachnaceae</taxon>
        <taxon>Lachnellula</taxon>
    </lineage>
</organism>
<keyword evidence="2" id="KW-1185">Reference proteome</keyword>